<accession>A0A6P2D2J5</accession>
<gene>
    <name evidence="1" type="ORF">SOIL9_26370</name>
</gene>
<name>A0A6P2D2J5_9BACT</name>
<organism evidence="1 2">
    <name type="scientific">Gemmata massiliana</name>
    <dbReference type="NCBI Taxonomy" id="1210884"/>
    <lineage>
        <taxon>Bacteria</taxon>
        <taxon>Pseudomonadati</taxon>
        <taxon>Planctomycetota</taxon>
        <taxon>Planctomycetia</taxon>
        <taxon>Gemmatales</taxon>
        <taxon>Gemmataceae</taxon>
        <taxon>Gemmata</taxon>
    </lineage>
</organism>
<sequence>MLASLLAVSLAIAPGQPPKEDKKAPELSAEAKKELKKLEGKWQVVKALGSEGEADVKELDAFCAIEGTKLTFTRGTKTEVAEVTALDPGADPKCIDLTEARPGRPERVTEGMFKLDGDTLHLAMAAPKDGKLRPAGVEKPTDGRIIVWVMKRVKE</sequence>
<dbReference type="AlphaFoldDB" id="A0A6P2D2J5"/>
<keyword evidence="2" id="KW-1185">Reference proteome</keyword>
<dbReference type="NCBIfam" id="TIGR03067">
    <property type="entry name" value="Planc_TIGR03067"/>
    <property type="match status" value="1"/>
</dbReference>
<evidence type="ECO:0000313" key="2">
    <source>
        <dbReference type="Proteomes" id="UP000464178"/>
    </source>
</evidence>
<proteinExistence type="predicted"/>
<protein>
    <recommendedName>
        <fullName evidence="3">TIGR03067 domain-containing protein</fullName>
    </recommendedName>
</protein>
<dbReference type="EMBL" id="LR593886">
    <property type="protein sequence ID" value="VTR95077.1"/>
    <property type="molecule type" value="Genomic_DNA"/>
</dbReference>
<dbReference type="InterPro" id="IPR017504">
    <property type="entry name" value="CHP03067_Planctomycetes"/>
</dbReference>
<dbReference type="Proteomes" id="UP000464178">
    <property type="component" value="Chromosome"/>
</dbReference>
<evidence type="ECO:0008006" key="3">
    <source>
        <dbReference type="Google" id="ProtNLM"/>
    </source>
</evidence>
<dbReference type="RefSeq" id="WP_162669541.1">
    <property type="nucleotide sequence ID" value="NZ_LR593886.1"/>
</dbReference>
<dbReference type="KEGG" id="gms:SOIL9_26370"/>
<evidence type="ECO:0000313" key="1">
    <source>
        <dbReference type="EMBL" id="VTR95077.1"/>
    </source>
</evidence>
<reference evidence="1 2" key="1">
    <citation type="submission" date="2019-05" db="EMBL/GenBank/DDBJ databases">
        <authorList>
            <consortium name="Science for Life Laboratories"/>
        </authorList>
    </citation>
    <scope>NUCLEOTIDE SEQUENCE [LARGE SCALE GENOMIC DNA]</scope>
    <source>
        <strain evidence="1">Soil9</strain>
    </source>
</reference>